<protein>
    <recommendedName>
        <fullName evidence="5">MACPF domain-containing protein</fullName>
    </recommendedName>
</protein>
<dbReference type="Proteomes" id="UP000322184">
    <property type="component" value="Unassembled WGS sequence"/>
</dbReference>
<dbReference type="AlphaFoldDB" id="A0A5B0VZK8"/>
<dbReference type="InterPro" id="IPR023341">
    <property type="entry name" value="MABP"/>
</dbReference>
<dbReference type="InterPro" id="IPR020864">
    <property type="entry name" value="MACPF"/>
</dbReference>
<accession>A0A5B0VZK8</accession>
<dbReference type="STRING" id="880156.AM629_17240"/>
<dbReference type="Gene3D" id="2.100.10.50">
    <property type="match status" value="1"/>
</dbReference>
<gene>
    <name evidence="3" type="ORF">F0L16_18115</name>
</gene>
<sequence>MSNDKTGKSLEQENSERDVEIRGRNYFRKLSLFDDTVIAGAEMIGTSYDVFGKYCNVGSCMNSLFDERKVNSSEDNFKKITILGKTLKVPYYVDCYSVGDLKYTNASGESIESYQSSISSKSRIKGNYLFFSASLKVDFDTDSLTAFENAFSRIQYTYDLYILKSSAEALKEFLKESVKTALDKADTEEDMNDLFNTWGSHFLSGVVMGGCAQYSSSTNKYTSNLTNSFDVVAAASFAGFIGLSVRTDNSFKEDIKKFRSASNIKTHAIGGDLSRFDPFGSATSSEQPSAEEIAAAKKAFEDWKASVPNSPELVNFADSNPLTGIWELCSDRTQKAKLKKHFETVWAPAESAKRRVHVDYIDKIIIGIGNYGSPPEGYIGLENGKGSETWLNYQDKINICLFMHKAKYDPAIDNKDCITELKFITVKDKSPGGDWVKIPQNIYNSSSNYLYLCYLPAKYSSEKAIKDIQVLCNQYSSSMILPYGYNDVLDERGERVNTDNAHVHYLIYSAGWNWKI</sequence>
<organism evidence="3 4">
    <name type="scientific">Photorhabdus heterorhabditis</name>
    <dbReference type="NCBI Taxonomy" id="880156"/>
    <lineage>
        <taxon>Bacteria</taxon>
        <taxon>Pseudomonadati</taxon>
        <taxon>Pseudomonadota</taxon>
        <taxon>Gammaproteobacteria</taxon>
        <taxon>Enterobacterales</taxon>
        <taxon>Morganellaceae</taxon>
        <taxon>Photorhabdus</taxon>
    </lineage>
</organism>
<comment type="caution">
    <text evidence="3">The sequence shown here is derived from an EMBL/GenBank/DDBJ whole genome shotgun (WGS) entry which is preliminary data.</text>
</comment>
<evidence type="ECO:0000259" key="2">
    <source>
        <dbReference type="PROSITE" id="PS51498"/>
    </source>
</evidence>
<dbReference type="Pfam" id="PF01823">
    <property type="entry name" value="MACPF"/>
    <property type="match status" value="1"/>
</dbReference>
<feature type="domain" description="MABP" evidence="2">
    <location>
        <begin position="358"/>
        <end position="512"/>
    </location>
</feature>
<evidence type="ECO:0000313" key="3">
    <source>
        <dbReference type="EMBL" id="KAA1179748.1"/>
    </source>
</evidence>
<dbReference type="EMBL" id="VTUW01000046">
    <property type="protein sequence ID" value="KAA1179748.1"/>
    <property type="molecule type" value="Genomic_DNA"/>
</dbReference>
<dbReference type="PROSITE" id="PS51412">
    <property type="entry name" value="MACPF_2"/>
    <property type="match status" value="1"/>
</dbReference>
<dbReference type="Pfam" id="PF22356">
    <property type="entry name" value="MACPF_b-prism"/>
    <property type="match status" value="1"/>
</dbReference>
<evidence type="ECO:0008006" key="5">
    <source>
        <dbReference type="Google" id="ProtNLM"/>
    </source>
</evidence>
<dbReference type="RefSeq" id="WP_149617358.1">
    <property type="nucleotide sequence ID" value="NZ_CAWPFF010000088.1"/>
</dbReference>
<feature type="domain" description="MACPF" evidence="1">
    <location>
        <begin position="27"/>
        <end position="353"/>
    </location>
</feature>
<evidence type="ECO:0000259" key="1">
    <source>
        <dbReference type="PROSITE" id="PS51412"/>
    </source>
</evidence>
<dbReference type="GO" id="GO:0005737">
    <property type="term" value="C:cytoplasm"/>
    <property type="evidence" value="ECO:0007669"/>
    <property type="project" value="UniProtKB-ARBA"/>
</dbReference>
<dbReference type="PROSITE" id="PS51498">
    <property type="entry name" value="MABP"/>
    <property type="match status" value="1"/>
</dbReference>
<evidence type="ECO:0000313" key="4">
    <source>
        <dbReference type="Proteomes" id="UP000322184"/>
    </source>
</evidence>
<proteinExistence type="predicted"/>
<reference evidence="3 4" key="1">
    <citation type="submission" date="2019-09" db="EMBL/GenBank/DDBJ databases">
        <title>Whole genome sequence of Photorhabdus heterorhabditis strain ETL (Enterobacteriales: Enterobacteriaceae) a bacterial symbiont of Heterorhabditis zealandica strain ETL (Rhabditida: Heterorhabditidae).</title>
        <authorList>
            <person name="Lulamba T.E."/>
            <person name="Serepa-Dlamini M.H."/>
        </authorList>
    </citation>
    <scope>NUCLEOTIDE SEQUENCE [LARGE SCALE GENOMIC DNA]</scope>
    <source>
        <strain evidence="3 4">ETL</strain>
    </source>
</reference>
<name>A0A5B0VZK8_9GAMM</name>